<dbReference type="Gene3D" id="1.10.720.160">
    <property type="match status" value="1"/>
</dbReference>
<accession>A0AAE3H0P7</accession>
<evidence type="ECO:0000313" key="2">
    <source>
        <dbReference type="Proteomes" id="UP001204144"/>
    </source>
</evidence>
<dbReference type="EMBL" id="RJUF01000015">
    <property type="protein sequence ID" value="MCP9762829.1"/>
    <property type="molecule type" value="Genomic_DNA"/>
</dbReference>
<keyword evidence="1" id="KW-0808">Transferase</keyword>
<dbReference type="AlphaFoldDB" id="A0AAE3H0P7"/>
<proteinExistence type="predicted"/>
<evidence type="ECO:0000313" key="1">
    <source>
        <dbReference type="EMBL" id="MCP9762829.1"/>
    </source>
</evidence>
<dbReference type="Gene3D" id="3.30.420.40">
    <property type="match status" value="2"/>
</dbReference>
<dbReference type="InterPro" id="IPR043129">
    <property type="entry name" value="ATPase_NBD"/>
</dbReference>
<dbReference type="RefSeq" id="WP_255036605.1">
    <property type="nucleotide sequence ID" value="NZ_RJUF01000015.1"/>
</dbReference>
<dbReference type="GO" id="GO:0016301">
    <property type="term" value="F:kinase activity"/>
    <property type="evidence" value="ECO:0007669"/>
    <property type="project" value="UniProtKB-KW"/>
</dbReference>
<dbReference type="Proteomes" id="UP001204144">
    <property type="component" value="Unassembled WGS sequence"/>
</dbReference>
<protein>
    <submittedName>
        <fullName evidence="1">N-acetylglucosamine kinase</fullName>
    </submittedName>
</protein>
<dbReference type="SUPFAM" id="SSF53067">
    <property type="entry name" value="Actin-like ATPase domain"/>
    <property type="match status" value="2"/>
</dbReference>
<name>A0AAE3H0P7_9BACT</name>
<gene>
    <name evidence="1" type="ORF">EGI31_07655</name>
</gene>
<dbReference type="CDD" id="cd24079">
    <property type="entry name" value="ASKHA_NBD_PG1100-like"/>
    <property type="match status" value="1"/>
</dbReference>
<keyword evidence="1" id="KW-0418">Kinase</keyword>
<organism evidence="1 2">
    <name type="scientific">Lacihabitans soyangensis</name>
    <dbReference type="NCBI Taxonomy" id="869394"/>
    <lineage>
        <taxon>Bacteria</taxon>
        <taxon>Pseudomonadati</taxon>
        <taxon>Bacteroidota</taxon>
        <taxon>Cytophagia</taxon>
        <taxon>Cytophagales</taxon>
        <taxon>Leadbetterellaceae</taxon>
        <taxon>Lacihabitans</taxon>
    </lineage>
</organism>
<comment type="caution">
    <text evidence="1">The sequence shown here is derived from an EMBL/GenBank/DDBJ whole genome shotgun (WGS) entry which is preliminary data.</text>
</comment>
<reference evidence="1 2" key="1">
    <citation type="submission" date="2018-11" db="EMBL/GenBank/DDBJ databases">
        <title>Novel bacteria species description.</title>
        <authorList>
            <person name="Han J.-H."/>
        </authorList>
    </citation>
    <scope>NUCLEOTIDE SEQUENCE [LARGE SCALE GENOMIC DNA]</scope>
    <source>
        <strain evidence="1 2">KCTC23259</strain>
    </source>
</reference>
<keyword evidence="2" id="KW-1185">Reference proteome</keyword>
<sequence length="278" mass="31279">MILIAESGSTKTDWRLLNSSQHSFETIGLNPYFVSSEQIFQELQPHFAQLQDIKIDEIHFYGTGITDDSKSAIVKEGILQALGYNTDILTYSDVIAAAHALFGDTSGLACILGTGSNSCHWNGQKIAFQIPPLGFWLGDEGSGGNLGKLLILDYLHKEMPENIRSTFEEKYGIIERTEVLNKAYKEDKPNKYFASYSYFLYENDHEPYCQALIASSFEAFLKKYLLKYPNLTEMPLGFVGSVAFYYSGILEKVCSEHGLKISKIIEKPIDELVKFHGH</sequence>